<organism evidence="1">
    <name type="scientific">Culex pipiens</name>
    <name type="common">House mosquito</name>
    <dbReference type="NCBI Taxonomy" id="7175"/>
    <lineage>
        <taxon>Eukaryota</taxon>
        <taxon>Metazoa</taxon>
        <taxon>Ecdysozoa</taxon>
        <taxon>Arthropoda</taxon>
        <taxon>Hexapoda</taxon>
        <taxon>Insecta</taxon>
        <taxon>Pterygota</taxon>
        <taxon>Neoptera</taxon>
        <taxon>Endopterygota</taxon>
        <taxon>Diptera</taxon>
        <taxon>Nematocera</taxon>
        <taxon>Culicoidea</taxon>
        <taxon>Culicidae</taxon>
        <taxon>Culicinae</taxon>
        <taxon>Culicini</taxon>
        <taxon>Culex</taxon>
        <taxon>Culex</taxon>
    </lineage>
</organism>
<reference evidence="1" key="1">
    <citation type="submission" date="2021-05" db="EMBL/GenBank/DDBJ databases">
        <authorList>
            <person name="Alioto T."/>
            <person name="Alioto T."/>
            <person name="Gomez Garrido J."/>
        </authorList>
    </citation>
    <scope>NUCLEOTIDE SEQUENCE</scope>
</reference>
<accession>A0A8D8F6F1</accession>
<name>A0A8D8F6F1_CULPI</name>
<dbReference type="AlphaFoldDB" id="A0A8D8F6F1"/>
<dbReference type="EMBL" id="HBUE01037011">
    <property type="protein sequence ID" value="CAG6459163.1"/>
    <property type="molecule type" value="Transcribed_RNA"/>
</dbReference>
<sequence length="244" mass="26014">MVSTSQNRCNAASSRSLTDESWQIRGIQVASADAAPQTVHPNGVSTNHGSPTPSETFWPVWISQNASLPMTRSILPGTLNRSSARTTLGTFHFAVSIDTVGSSAEGCLSIKNSSFVENDSVLDSIVAVTALRTFCVETPIPAIEMSILVCWLWRSFANCPDIKFAIDAESRSARALCCVPYSSTTLRITVSKRTVLHAVWTAMLTWGGVELDPDVAGDCCCCGGCDTTAGVEDTLGVARSCNKE</sequence>
<evidence type="ECO:0000313" key="1">
    <source>
        <dbReference type="EMBL" id="CAG6459163.1"/>
    </source>
</evidence>
<protein>
    <submittedName>
        <fullName evidence="1">(northern house mosquito) hypothetical protein</fullName>
    </submittedName>
</protein>
<proteinExistence type="predicted"/>